<feature type="chain" id="PRO_5042082412" evidence="1">
    <location>
        <begin position="26"/>
        <end position="178"/>
    </location>
</feature>
<evidence type="ECO:0000313" key="3">
    <source>
        <dbReference type="Proteomes" id="UP001201812"/>
    </source>
</evidence>
<name>A0AAD4NDC0_9BILA</name>
<dbReference type="EMBL" id="JAKKPZ010000003">
    <property type="protein sequence ID" value="KAI1723725.1"/>
    <property type="molecule type" value="Genomic_DNA"/>
</dbReference>
<dbReference type="Proteomes" id="UP001201812">
    <property type="component" value="Unassembled WGS sequence"/>
</dbReference>
<organism evidence="2 3">
    <name type="scientific">Ditylenchus destructor</name>
    <dbReference type="NCBI Taxonomy" id="166010"/>
    <lineage>
        <taxon>Eukaryota</taxon>
        <taxon>Metazoa</taxon>
        <taxon>Ecdysozoa</taxon>
        <taxon>Nematoda</taxon>
        <taxon>Chromadorea</taxon>
        <taxon>Rhabditida</taxon>
        <taxon>Tylenchina</taxon>
        <taxon>Tylenchomorpha</taxon>
        <taxon>Sphaerularioidea</taxon>
        <taxon>Anguinidae</taxon>
        <taxon>Anguininae</taxon>
        <taxon>Ditylenchus</taxon>
    </lineage>
</organism>
<evidence type="ECO:0000313" key="2">
    <source>
        <dbReference type="EMBL" id="KAI1723725.1"/>
    </source>
</evidence>
<accession>A0AAD4NDC0</accession>
<gene>
    <name evidence="2" type="ORF">DdX_03896</name>
</gene>
<feature type="signal peptide" evidence="1">
    <location>
        <begin position="1"/>
        <end position="25"/>
    </location>
</feature>
<keyword evidence="3" id="KW-1185">Reference proteome</keyword>
<evidence type="ECO:0000256" key="1">
    <source>
        <dbReference type="SAM" id="SignalP"/>
    </source>
</evidence>
<dbReference type="AlphaFoldDB" id="A0AAD4NDC0"/>
<keyword evidence="1" id="KW-0732">Signal</keyword>
<comment type="caution">
    <text evidence="2">The sequence shown here is derived from an EMBL/GenBank/DDBJ whole genome shotgun (WGS) entry which is preliminary data.</text>
</comment>
<protein>
    <submittedName>
        <fullName evidence="2">Uncharacterized protein</fullName>
    </submittedName>
</protein>
<reference evidence="2" key="1">
    <citation type="submission" date="2022-01" db="EMBL/GenBank/DDBJ databases">
        <title>Genome Sequence Resource for Two Populations of Ditylenchus destructor, the Migratory Endoparasitic Phytonematode.</title>
        <authorList>
            <person name="Zhang H."/>
            <person name="Lin R."/>
            <person name="Xie B."/>
        </authorList>
    </citation>
    <scope>NUCLEOTIDE SEQUENCE</scope>
    <source>
        <strain evidence="2">BazhouSP</strain>
    </source>
</reference>
<sequence>MESVFRLLFCCAVFIYSVLFDQLSAYIVHSAYPNGLGTYYDPYCVSICTSTGSIQPTNAILDKSALTNYNAAKTIAGYNTLQYQPVYSGVIPQGYSMNYAGGIAPSGISQGYNSFYSGGSILNNNYWPNYVVSNGASFQLPAMYGNSLYSTPNYFANKYGDRSSLYGNIPSSLWANRK</sequence>
<proteinExistence type="predicted"/>